<dbReference type="PANTHER" id="PTHR43568">
    <property type="entry name" value="P PROTEIN"/>
    <property type="match status" value="1"/>
</dbReference>
<feature type="transmembrane region" description="Helical" evidence="6">
    <location>
        <begin position="76"/>
        <end position="93"/>
    </location>
</feature>
<keyword evidence="5 6" id="KW-0472">Membrane</keyword>
<gene>
    <name evidence="8" type="ORF">Ami3637_13550</name>
</gene>
<dbReference type="RefSeq" id="WP_162363032.1">
    <property type="nucleotide sequence ID" value="NZ_CP047591.1"/>
</dbReference>
<feature type="transmembrane region" description="Helical" evidence="6">
    <location>
        <begin position="12"/>
        <end position="29"/>
    </location>
</feature>
<dbReference type="GO" id="GO:0016020">
    <property type="term" value="C:membrane"/>
    <property type="evidence" value="ECO:0007669"/>
    <property type="project" value="UniProtKB-SubCell"/>
</dbReference>
<evidence type="ECO:0000256" key="6">
    <source>
        <dbReference type="SAM" id="Phobius"/>
    </source>
</evidence>
<dbReference type="KEGG" id="amic:Ami3637_13550"/>
<dbReference type="Pfam" id="PF03600">
    <property type="entry name" value="CitMHS"/>
    <property type="match status" value="1"/>
</dbReference>
<reference evidence="8 9" key="1">
    <citation type="submission" date="2020-01" db="EMBL/GenBank/DDBJ databases">
        <title>Genomic analysis of Aminipila sp. CBA3637.</title>
        <authorList>
            <person name="Kim Y.B."/>
            <person name="Roh S.W."/>
        </authorList>
    </citation>
    <scope>NUCLEOTIDE SEQUENCE [LARGE SCALE GENOMIC DNA]</scope>
    <source>
        <strain evidence="8 9">CBA3637</strain>
    </source>
</reference>
<feature type="transmembrane region" description="Helical" evidence="6">
    <location>
        <begin position="347"/>
        <end position="367"/>
    </location>
</feature>
<sequence length="368" mass="40972">MGSKWTGLIKKETVFVISGLAAMLSAFFVPPSLSYKGYIDFKVIALLFSLMVVVAGLQKIGTFEIISQALLKKARCVRIVSLILVTLCFFIAMMVTNDVALLTMVPFTLAALDFLSEKRLIFIVVMETVAANLGSMLTPVGNPQNLYLFSYFHLTAIEFLKITFPITLLSFILVVIMTSVVRGQKLNIVFDVETMVESKFKLCSYIGLFFICIASVVGILDYRLMFIIVLLSIIVLDWKLLKEVDYFLLITFIFFFIFVGNAGKMDIISRVISQMIQGKVFFSAIILSQFISNVPAAVMLSSFTDNSRDLILGTDIGGLGTLIASLASLISFKIYSQRKSADKGRYLIVFTAINFLYLIILIFASTIL</sequence>
<feature type="transmembrane region" description="Helical" evidence="6">
    <location>
        <begin position="246"/>
        <end position="268"/>
    </location>
</feature>
<accession>A0A6P1MNL6</accession>
<evidence type="ECO:0000259" key="7">
    <source>
        <dbReference type="Pfam" id="PF03600"/>
    </source>
</evidence>
<dbReference type="InterPro" id="IPR051475">
    <property type="entry name" value="Diverse_Ion_Transporter"/>
</dbReference>
<evidence type="ECO:0000256" key="2">
    <source>
        <dbReference type="ARBA" id="ARBA00022448"/>
    </source>
</evidence>
<keyword evidence="3 6" id="KW-0812">Transmembrane</keyword>
<proteinExistence type="predicted"/>
<feature type="transmembrane region" description="Helical" evidence="6">
    <location>
        <begin position="280"/>
        <end position="304"/>
    </location>
</feature>
<dbReference type="EMBL" id="CP047591">
    <property type="protein sequence ID" value="QHI73266.1"/>
    <property type="molecule type" value="Genomic_DNA"/>
</dbReference>
<evidence type="ECO:0000256" key="5">
    <source>
        <dbReference type="ARBA" id="ARBA00023136"/>
    </source>
</evidence>
<feature type="transmembrane region" description="Helical" evidence="6">
    <location>
        <begin position="162"/>
        <end position="181"/>
    </location>
</feature>
<dbReference type="Proteomes" id="UP000463883">
    <property type="component" value="Chromosome"/>
</dbReference>
<evidence type="ECO:0000256" key="4">
    <source>
        <dbReference type="ARBA" id="ARBA00022989"/>
    </source>
</evidence>
<dbReference type="PANTHER" id="PTHR43568:SF1">
    <property type="entry name" value="P PROTEIN"/>
    <property type="match status" value="1"/>
</dbReference>
<feature type="transmembrane region" description="Helical" evidence="6">
    <location>
        <begin position="316"/>
        <end position="335"/>
    </location>
</feature>
<organism evidence="8 9">
    <name type="scientific">Aminipila terrae</name>
    <dbReference type="NCBI Taxonomy" id="2697030"/>
    <lineage>
        <taxon>Bacteria</taxon>
        <taxon>Bacillati</taxon>
        <taxon>Bacillota</taxon>
        <taxon>Clostridia</taxon>
        <taxon>Peptostreptococcales</taxon>
        <taxon>Anaerovoracaceae</taxon>
        <taxon>Aminipila</taxon>
    </lineage>
</organism>
<evidence type="ECO:0000313" key="8">
    <source>
        <dbReference type="EMBL" id="QHI73266.1"/>
    </source>
</evidence>
<evidence type="ECO:0000256" key="1">
    <source>
        <dbReference type="ARBA" id="ARBA00004141"/>
    </source>
</evidence>
<name>A0A6P1MNL6_9FIRM</name>
<dbReference type="InterPro" id="IPR004680">
    <property type="entry name" value="Cit_transptr-like_dom"/>
</dbReference>
<evidence type="ECO:0000256" key="3">
    <source>
        <dbReference type="ARBA" id="ARBA00022692"/>
    </source>
</evidence>
<keyword evidence="4 6" id="KW-1133">Transmembrane helix</keyword>
<protein>
    <submittedName>
        <fullName evidence="8">Citrate transporter</fullName>
    </submittedName>
</protein>
<keyword evidence="9" id="KW-1185">Reference proteome</keyword>
<feature type="transmembrane region" description="Helical" evidence="6">
    <location>
        <begin position="202"/>
        <end position="234"/>
    </location>
</feature>
<dbReference type="AlphaFoldDB" id="A0A6P1MNL6"/>
<dbReference type="GO" id="GO:0055085">
    <property type="term" value="P:transmembrane transport"/>
    <property type="evidence" value="ECO:0007669"/>
    <property type="project" value="InterPro"/>
</dbReference>
<feature type="domain" description="Citrate transporter-like" evidence="7">
    <location>
        <begin position="14"/>
        <end position="301"/>
    </location>
</feature>
<evidence type="ECO:0000313" key="9">
    <source>
        <dbReference type="Proteomes" id="UP000463883"/>
    </source>
</evidence>
<comment type="subcellular location">
    <subcellularLocation>
        <location evidence="1">Membrane</location>
        <topology evidence="1">Multi-pass membrane protein</topology>
    </subcellularLocation>
</comment>
<keyword evidence="2" id="KW-0813">Transport</keyword>